<dbReference type="SFLD" id="SFLDG01110">
    <property type="entry name" value="Uncharacterised_Radical_SAM_Su"/>
    <property type="match status" value="1"/>
</dbReference>
<dbReference type="SUPFAM" id="SSF102114">
    <property type="entry name" value="Radical SAM enzymes"/>
    <property type="match status" value="1"/>
</dbReference>
<dbReference type="BioCyc" id="IAGG583356:GHAH-1296-MONOMER"/>
<dbReference type="GO" id="GO:0046872">
    <property type="term" value="F:metal ion binding"/>
    <property type="evidence" value="ECO:0007669"/>
    <property type="project" value="UniProtKB-KW"/>
</dbReference>
<organism evidence="6 7">
    <name type="scientific">Ignisphaera aggregans (strain DSM 17230 / JCM 13409 / AQ1.S1)</name>
    <dbReference type="NCBI Taxonomy" id="583356"/>
    <lineage>
        <taxon>Archaea</taxon>
        <taxon>Thermoproteota</taxon>
        <taxon>Thermoprotei</taxon>
        <taxon>Desulfurococcales</taxon>
        <taxon>Desulfurococcaceae</taxon>
        <taxon>Ignisphaera</taxon>
    </lineage>
</organism>
<dbReference type="PANTHER" id="PTHR11228:SF35">
    <property type="entry name" value="MOLYBDENUM COFACTOR BIOSYNTHESIS PROTEIN A-RELATED"/>
    <property type="match status" value="1"/>
</dbReference>
<dbReference type="InterPro" id="IPR040088">
    <property type="entry name" value="MJ0103-like"/>
</dbReference>
<evidence type="ECO:0000256" key="2">
    <source>
        <dbReference type="ARBA" id="ARBA00022723"/>
    </source>
</evidence>
<dbReference type="HOGENOM" id="CLU_048071_0_0_2"/>
<dbReference type="GO" id="GO:0051536">
    <property type="term" value="F:iron-sulfur cluster binding"/>
    <property type="evidence" value="ECO:0007669"/>
    <property type="project" value="UniProtKB-KW"/>
</dbReference>
<dbReference type="Pfam" id="PF04055">
    <property type="entry name" value="Radical_SAM"/>
    <property type="match status" value="1"/>
</dbReference>
<evidence type="ECO:0000256" key="1">
    <source>
        <dbReference type="ARBA" id="ARBA00022691"/>
    </source>
</evidence>
<evidence type="ECO:0000313" key="7">
    <source>
        <dbReference type="Proteomes" id="UP000001304"/>
    </source>
</evidence>
<evidence type="ECO:0000256" key="4">
    <source>
        <dbReference type="ARBA" id="ARBA00023014"/>
    </source>
</evidence>
<keyword evidence="1" id="KW-0949">S-adenosyl-L-methionine</keyword>
<keyword evidence="3" id="KW-0408">Iron</keyword>
<dbReference type="AlphaFoldDB" id="E0SPR0"/>
<dbReference type="EMBL" id="CP002098">
    <property type="protein sequence ID" value="ADM28116.1"/>
    <property type="molecule type" value="Genomic_DNA"/>
</dbReference>
<proteinExistence type="predicted"/>
<feature type="domain" description="Radical SAM core" evidence="5">
    <location>
        <begin position="30"/>
        <end position="258"/>
    </location>
</feature>
<dbReference type="PROSITE" id="PS51918">
    <property type="entry name" value="RADICAL_SAM"/>
    <property type="match status" value="1"/>
</dbReference>
<evidence type="ECO:0000313" key="6">
    <source>
        <dbReference type="EMBL" id="ADM28116.1"/>
    </source>
</evidence>
<keyword evidence="2" id="KW-0479">Metal-binding</keyword>
<dbReference type="InterPro" id="IPR058240">
    <property type="entry name" value="rSAM_sf"/>
</dbReference>
<dbReference type="SFLD" id="SFLDS00029">
    <property type="entry name" value="Radical_SAM"/>
    <property type="match status" value="1"/>
</dbReference>
<protein>
    <submittedName>
        <fullName evidence="6">Radical SAM domain protein</fullName>
    </submittedName>
</protein>
<reference evidence="6 7" key="1">
    <citation type="journal article" date="2010" name="Stand. Genomic Sci.">
        <title>Complete genome sequence of Ignisphaera aggregans type strain (AQ1.S1).</title>
        <authorList>
            <person name="Goker M."/>
            <person name="Held B."/>
            <person name="Lapidus A."/>
            <person name="Nolan M."/>
            <person name="Spring S."/>
            <person name="Yasawong M."/>
            <person name="Lucas S."/>
            <person name="Glavina Del Rio T."/>
            <person name="Tice H."/>
            <person name="Cheng J.F."/>
            <person name="Goodwin L."/>
            <person name="Tapia R."/>
            <person name="Pitluck S."/>
            <person name="Liolios K."/>
            <person name="Ivanova N."/>
            <person name="Mavromatis K."/>
            <person name="Mikhailova N."/>
            <person name="Pati A."/>
            <person name="Chen A."/>
            <person name="Palaniappan K."/>
            <person name="Brambilla E."/>
            <person name="Land M."/>
            <person name="Hauser L."/>
            <person name="Chang Y.J."/>
            <person name="Jeffries C.D."/>
            <person name="Brettin T."/>
            <person name="Detter J.C."/>
            <person name="Han C."/>
            <person name="Rohde M."/>
            <person name="Sikorski J."/>
            <person name="Woyke T."/>
            <person name="Bristow J."/>
            <person name="Eisen J.A."/>
            <person name="Markowitz V."/>
            <person name="Hugenholtz P."/>
            <person name="Kyrpides N.C."/>
            <person name="Klenk H.P."/>
        </authorList>
    </citation>
    <scope>NUCLEOTIDE SEQUENCE [LARGE SCALE GENOMIC DNA]</scope>
    <source>
        <strain evidence="7">DSM 17230 / JCM 13409 / AQ1.S1</strain>
    </source>
</reference>
<name>E0SPR0_IGNAA</name>
<dbReference type="InterPro" id="IPR007197">
    <property type="entry name" value="rSAM"/>
</dbReference>
<accession>E0SPR0</accession>
<dbReference type="SMART" id="SM00729">
    <property type="entry name" value="Elp3"/>
    <property type="match status" value="1"/>
</dbReference>
<dbReference type="InterPro" id="IPR050377">
    <property type="entry name" value="Radical_SAM_PqqE_MftC-like"/>
</dbReference>
<evidence type="ECO:0000259" key="5">
    <source>
        <dbReference type="PROSITE" id="PS51918"/>
    </source>
</evidence>
<keyword evidence="4" id="KW-0411">Iron-sulfur</keyword>
<dbReference type="Proteomes" id="UP000001304">
    <property type="component" value="Chromosome"/>
</dbReference>
<dbReference type="InterPro" id="IPR013785">
    <property type="entry name" value="Aldolase_TIM"/>
</dbReference>
<dbReference type="GO" id="GO:0003824">
    <property type="term" value="F:catalytic activity"/>
    <property type="evidence" value="ECO:0007669"/>
    <property type="project" value="InterPro"/>
</dbReference>
<sequence>MRVIGFSRGRYYVYIDREPLVGHIAFGVIDRGTNVLQIRPTTICPYSCIYCSVDAGPFSRHRQTEYIVDVRHLVKWVRYVYDYKGGDVVEGLIDGVGEPPTYPYIVELVSSLKKFLPRVAMETRGGTLTKELVDALARAGLDRFNVSIDTLRKEKAVYLQNTPWYNVERVREVVEYIVRETDIDVTLTPVWIPGINDEDIEEVVEWGLRIGVGKRFPPFGIQKYEVHKYGRKIPGVREPTWSEFRDFLEVLENRYGVPLHYKKLDFGIRKTKAVEPIYRVGERVVARVVGSGWLWREVLGVDYRENVNITIVDIDFSPSLIGKRIDVRIIRNRDSIYVARKE</sequence>
<dbReference type="SFLD" id="SFLDG01067">
    <property type="entry name" value="SPASM/twitch_domain_containing"/>
    <property type="match status" value="1"/>
</dbReference>
<dbReference type="KEGG" id="iag:Igag_1312"/>
<keyword evidence="7" id="KW-1185">Reference proteome</keyword>
<dbReference type="CDD" id="cd01335">
    <property type="entry name" value="Radical_SAM"/>
    <property type="match status" value="1"/>
</dbReference>
<dbReference type="Gene3D" id="3.20.20.70">
    <property type="entry name" value="Aldolase class I"/>
    <property type="match status" value="1"/>
</dbReference>
<dbReference type="PANTHER" id="PTHR11228">
    <property type="entry name" value="RADICAL SAM DOMAIN PROTEIN"/>
    <property type="match status" value="1"/>
</dbReference>
<dbReference type="STRING" id="583356.Igag_1312"/>
<evidence type="ECO:0000256" key="3">
    <source>
        <dbReference type="ARBA" id="ARBA00023004"/>
    </source>
</evidence>
<dbReference type="InterPro" id="IPR006638">
    <property type="entry name" value="Elp3/MiaA/NifB-like_rSAM"/>
</dbReference>
<gene>
    <name evidence="6" type="ordered locus">Igag_1312</name>
</gene>